<dbReference type="AlphaFoldDB" id="A0A5J5LQY2"/>
<dbReference type="Pfam" id="PF02452">
    <property type="entry name" value="PemK_toxin"/>
    <property type="match status" value="1"/>
</dbReference>
<dbReference type="GO" id="GO:0003677">
    <property type="term" value="F:DNA binding"/>
    <property type="evidence" value="ECO:0007669"/>
    <property type="project" value="InterPro"/>
</dbReference>
<protein>
    <submittedName>
        <fullName evidence="4">Type II toxin-antitoxin system PemK/MazF family toxin</fullName>
    </submittedName>
</protein>
<evidence type="ECO:0000256" key="1">
    <source>
        <dbReference type="ARBA" id="ARBA00007521"/>
    </source>
</evidence>
<evidence type="ECO:0000313" key="5">
    <source>
        <dbReference type="Proteomes" id="UP000325636"/>
    </source>
</evidence>
<evidence type="ECO:0000256" key="3">
    <source>
        <dbReference type="SAM" id="MobiDB-lite"/>
    </source>
</evidence>
<accession>A0A5J5LQY2</accession>
<feature type="region of interest" description="Disordered" evidence="3">
    <location>
        <begin position="117"/>
        <end position="141"/>
    </location>
</feature>
<comment type="similarity">
    <text evidence="1">Belongs to the PemK/MazF family.</text>
</comment>
<dbReference type="Gene3D" id="2.30.30.110">
    <property type="match status" value="1"/>
</dbReference>
<comment type="caution">
    <text evidence="4">The sequence shown here is derived from an EMBL/GenBank/DDBJ whole genome shotgun (WGS) entry which is preliminary data.</text>
</comment>
<dbReference type="Proteomes" id="UP000325636">
    <property type="component" value="Unassembled WGS sequence"/>
</dbReference>
<proteinExistence type="inferred from homology"/>
<dbReference type="InterPro" id="IPR003477">
    <property type="entry name" value="PemK-like"/>
</dbReference>
<dbReference type="SUPFAM" id="SSF50118">
    <property type="entry name" value="Cell growth inhibitor/plasmid maintenance toxic component"/>
    <property type="match status" value="1"/>
</dbReference>
<sequence>MNQVSIFYKKGDVVYAPFPYQDNPEEEKERPVLILAPALAGKGFICAYITSNSNKRSGMIEIRRRDFKEGHLDDEYKASYVRSDCISTLDRELFRRKCGTLRDEVVDEIIQTLIKLLQEPPQSPPPPKSIERPPKPKKKNF</sequence>
<organism evidence="4 5">
    <name type="scientific">Microcystis aeruginosa EAWAG127a</name>
    <dbReference type="NCBI Taxonomy" id="2529855"/>
    <lineage>
        <taxon>Bacteria</taxon>
        <taxon>Bacillati</taxon>
        <taxon>Cyanobacteriota</taxon>
        <taxon>Cyanophyceae</taxon>
        <taxon>Oscillatoriophycideae</taxon>
        <taxon>Chroococcales</taxon>
        <taxon>Microcystaceae</taxon>
        <taxon>Microcystis</taxon>
    </lineage>
</organism>
<keyword evidence="2" id="KW-1277">Toxin-antitoxin system</keyword>
<evidence type="ECO:0000256" key="2">
    <source>
        <dbReference type="ARBA" id="ARBA00022649"/>
    </source>
</evidence>
<dbReference type="InterPro" id="IPR011067">
    <property type="entry name" value="Plasmid_toxin/cell-grow_inhib"/>
</dbReference>
<gene>
    <name evidence="4" type="ORF">EZJ55_04815</name>
</gene>
<name>A0A5J5LQY2_MICAE</name>
<dbReference type="EMBL" id="SRLN01000012">
    <property type="protein sequence ID" value="KAB0240022.1"/>
    <property type="molecule type" value="Genomic_DNA"/>
</dbReference>
<evidence type="ECO:0000313" key="4">
    <source>
        <dbReference type="EMBL" id="KAB0240022.1"/>
    </source>
</evidence>
<reference evidence="5" key="1">
    <citation type="submission" date="2019-04" db="EMBL/GenBank/DDBJ databases">
        <title>Microviridin 1777: A Toxic Chymotrypsin Inhibitor Discovered by a Metabologenomic Approach.</title>
        <authorList>
            <person name="Sieber S."/>
            <person name="Grendelmeier S.M."/>
            <person name="Harris L.A."/>
            <person name="Mitchell D.A."/>
            <person name="Gademann K."/>
        </authorList>
    </citation>
    <scope>NUCLEOTIDE SEQUENCE [LARGE SCALE GENOMIC DNA]</scope>
    <source>
        <strain evidence="5">EAWAG127a</strain>
    </source>
</reference>